<dbReference type="KEGG" id="chy:CHY_0698"/>
<dbReference type="NCBIfam" id="NF005557">
    <property type="entry name" value="PRK07228.1"/>
    <property type="match status" value="1"/>
</dbReference>
<name>Q3AE82_CARHZ</name>
<dbReference type="InterPro" id="IPR023512">
    <property type="entry name" value="Deaminase_MtaD/DadD"/>
</dbReference>
<feature type="domain" description="Amidohydrolase-related" evidence="5">
    <location>
        <begin position="52"/>
        <end position="410"/>
    </location>
</feature>
<evidence type="ECO:0000259" key="5">
    <source>
        <dbReference type="Pfam" id="PF01979"/>
    </source>
</evidence>
<evidence type="ECO:0000256" key="1">
    <source>
        <dbReference type="ARBA" id="ARBA00022723"/>
    </source>
</evidence>
<comment type="catalytic activity">
    <reaction evidence="4">
        <text>S-adenosyl-L-homocysteine + H2O + H(+) = S-inosyl-L-homocysteine + NH4(+)</text>
        <dbReference type="Rhea" id="RHEA:20716"/>
        <dbReference type="ChEBI" id="CHEBI:15377"/>
        <dbReference type="ChEBI" id="CHEBI:15378"/>
        <dbReference type="ChEBI" id="CHEBI:28938"/>
        <dbReference type="ChEBI" id="CHEBI:57856"/>
        <dbReference type="ChEBI" id="CHEBI:57985"/>
        <dbReference type="EC" id="3.5.4.28"/>
    </reaction>
</comment>
<dbReference type="InterPro" id="IPR050287">
    <property type="entry name" value="MTA/SAH_deaminase"/>
</dbReference>
<dbReference type="Gene3D" id="2.30.40.10">
    <property type="entry name" value="Urease, subunit C, domain 1"/>
    <property type="match status" value="1"/>
</dbReference>
<evidence type="ECO:0000313" key="7">
    <source>
        <dbReference type="Proteomes" id="UP000002706"/>
    </source>
</evidence>
<evidence type="ECO:0000256" key="2">
    <source>
        <dbReference type="ARBA" id="ARBA00022801"/>
    </source>
</evidence>
<dbReference type="PANTHER" id="PTHR43794:SF11">
    <property type="entry name" value="AMIDOHYDROLASE-RELATED DOMAIN-CONTAINING PROTEIN"/>
    <property type="match status" value="1"/>
</dbReference>
<feature type="binding site" evidence="4">
    <location>
        <position position="61"/>
    </location>
    <ligand>
        <name>Zn(2+)</name>
        <dbReference type="ChEBI" id="CHEBI:29105"/>
    </ligand>
</feature>
<dbReference type="GO" id="GO:0090614">
    <property type="term" value="F:5'-methylthioadenosine deaminase activity"/>
    <property type="evidence" value="ECO:0007669"/>
    <property type="project" value="UniProtKB-UniRule"/>
</dbReference>
<evidence type="ECO:0000256" key="3">
    <source>
        <dbReference type="ARBA" id="ARBA00022833"/>
    </source>
</evidence>
<dbReference type="FunFam" id="3.20.20.140:FF:000014">
    <property type="entry name" value="5-methylthioadenosine/S-adenosylhomocysteine deaminase"/>
    <property type="match status" value="1"/>
</dbReference>
<dbReference type="OrthoDB" id="9807210at2"/>
<dbReference type="FunCoup" id="Q3AE82">
    <property type="interactions" value="37"/>
</dbReference>
<comment type="function">
    <text evidence="4">Catalyzes the deamination of 5-methylthioadenosine and S-adenosyl-L-homocysteine into 5-methylthioinosine and S-inosyl-L-homocysteine, respectively. Is also able to deaminate adenosine.</text>
</comment>
<dbReference type="PANTHER" id="PTHR43794">
    <property type="entry name" value="AMINOHYDROLASE SSNA-RELATED"/>
    <property type="match status" value="1"/>
</dbReference>
<keyword evidence="7" id="KW-1185">Reference proteome</keyword>
<comment type="similarity">
    <text evidence="4">Belongs to the metallo-dependent hydrolases superfamily. MTA/SAH deaminase family.</text>
</comment>
<dbReference type="Pfam" id="PF01979">
    <property type="entry name" value="Amidohydro_1"/>
    <property type="match status" value="1"/>
</dbReference>
<dbReference type="EC" id="3.5.4.31" evidence="4"/>
<feature type="binding site" evidence="4">
    <location>
        <position position="217"/>
    </location>
    <ligand>
        <name>Zn(2+)</name>
        <dbReference type="ChEBI" id="CHEBI:29105"/>
    </ligand>
</feature>
<dbReference type="HAMAP" id="MF_01281">
    <property type="entry name" value="MTA_SAH_deamin"/>
    <property type="match status" value="1"/>
</dbReference>
<gene>
    <name evidence="4" type="primary">mtaD</name>
    <name evidence="6" type="ordered locus">CHY_0698</name>
</gene>
<sequence length="444" mass="49042">MSILIKNGTIVTMNEKREILKGDLYIEGNIIKDIGPSLDVQTDKVIDAAGKVVIPGLIQTHIHLCQTLFRGQADDLELLDWLKLRIWPLEGGHDPESLYYSAMLGIGELFKGGTTAIVDMATVNHTDSNFQAIYDSGIRAISGKCMMDYGTEVPKSMQDTTENAIDESVQLLEKWHGKDNGRILYAFTPRFAVSCTEDLLKEVVKLAEQYKVRVHTHASENKGEVELVLKERGMRNVLYLEKLGMTAPNLILAHCIHLDEREMKVLAESKTKIAHCPSSNLKLASGIAKIPELLEMGAEISIAADGAPCNNNLDAFIEMRMAALIQKPFYGPTSMPAQKVFELATIGGARAMGLEDQIGSLEVGKKADVVIVDLDEMRTTPNEGVNIYTQLVYQAQSSNVLTTIVDGKIVMENRVLKTMDEVEVRRKANESLKRVADRVGVSLE</sequence>
<dbReference type="EMBL" id="CP000141">
    <property type="protein sequence ID" value="ABB14511.1"/>
    <property type="molecule type" value="Genomic_DNA"/>
</dbReference>
<accession>Q3AE82</accession>
<feature type="binding site" evidence="4">
    <location>
        <position position="63"/>
    </location>
    <ligand>
        <name>Zn(2+)</name>
        <dbReference type="ChEBI" id="CHEBI:29105"/>
    </ligand>
</feature>
<feature type="binding site" evidence="4">
    <location>
        <position position="305"/>
    </location>
    <ligand>
        <name>Zn(2+)</name>
        <dbReference type="ChEBI" id="CHEBI:29105"/>
    </ligand>
</feature>
<comment type="cofactor">
    <cofactor evidence="4">
        <name>Zn(2+)</name>
        <dbReference type="ChEBI" id="CHEBI:29105"/>
    </cofactor>
    <text evidence="4">Binds 1 zinc ion per subunit.</text>
</comment>
<organism evidence="6 7">
    <name type="scientific">Carboxydothermus hydrogenoformans (strain ATCC BAA-161 / DSM 6008 / Z-2901)</name>
    <dbReference type="NCBI Taxonomy" id="246194"/>
    <lineage>
        <taxon>Bacteria</taxon>
        <taxon>Bacillati</taxon>
        <taxon>Bacillota</taxon>
        <taxon>Clostridia</taxon>
        <taxon>Thermoanaerobacterales</taxon>
        <taxon>Thermoanaerobacteraceae</taxon>
        <taxon>Carboxydothermus</taxon>
    </lineage>
</organism>
<dbReference type="GO" id="GO:0046872">
    <property type="term" value="F:metal ion binding"/>
    <property type="evidence" value="ECO:0007669"/>
    <property type="project" value="UniProtKB-KW"/>
</dbReference>
<dbReference type="eggNOG" id="COG0402">
    <property type="taxonomic scope" value="Bacteria"/>
</dbReference>
<dbReference type="STRING" id="246194.CHY_0698"/>
<keyword evidence="2 4" id="KW-0378">Hydrolase</keyword>
<keyword evidence="1 4" id="KW-0479">Metal-binding</keyword>
<dbReference type="InParanoid" id="Q3AE82"/>
<dbReference type="CDD" id="cd01298">
    <property type="entry name" value="ATZ_TRZ_like"/>
    <property type="match status" value="1"/>
</dbReference>
<feature type="binding site" evidence="4">
    <location>
        <position position="90"/>
    </location>
    <ligand>
        <name>substrate</name>
    </ligand>
</feature>
<dbReference type="SUPFAM" id="SSF51338">
    <property type="entry name" value="Composite domain of metallo-dependent hydrolases"/>
    <property type="match status" value="1"/>
</dbReference>
<dbReference type="AlphaFoldDB" id="Q3AE82"/>
<comment type="catalytic activity">
    <reaction evidence="4">
        <text>S-methyl-5'-thioadenosine + H2O + H(+) = S-methyl-5'-thioinosine + NH4(+)</text>
        <dbReference type="Rhea" id="RHEA:25025"/>
        <dbReference type="ChEBI" id="CHEBI:15377"/>
        <dbReference type="ChEBI" id="CHEBI:15378"/>
        <dbReference type="ChEBI" id="CHEBI:17509"/>
        <dbReference type="ChEBI" id="CHEBI:28938"/>
        <dbReference type="ChEBI" id="CHEBI:48595"/>
        <dbReference type="EC" id="3.5.4.31"/>
    </reaction>
</comment>
<dbReference type="InterPro" id="IPR011059">
    <property type="entry name" value="Metal-dep_hydrolase_composite"/>
</dbReference>
<feature type="binding site" evidence="4">
    <location>
        <position position="220"/>
    </location>
    <ligand>
        <name>substrate</name>
    </ligand>
</feature>
<proteinExistence type="inferred from homology"/>
<dbReference type="RefSeq" id="WP_011343628.1">
    <property type="nucleotide sequence ID" value="NC_007503.1"/>
</dbReference>
<comment type="caution">
    <text evidence="4">Lacks conserved residue(s) required for the propagation of feature annotation.</text>
</comment>
<dbReference type="SUPFAM" id="SSF51556">
    <property type="entry name" value="Metallo-dependent hydrolases"/>
    <property type="match status" value="1"/>
</dbReference>
<dbReference type="InterPro" id="IPR006680">
    <property type="entry name" value="Amidohydro-rel"/>
</dbReference>
<dbReference type="Gene3D" id="3.20.20.140">
    <property type="entry name" value="Metal-dependent hydrolases"/>
    <property type="match status" value="1"/>
</dbReference>
<reference evidence="6 7" key="1">
    <citation type="journal article" date="2005" name="PLoS Genet.">
        <title>Life in hot carbon monoxide: the complete genome sequence of Carboxydothermus hydrogenoformans Z-2901.</title>
        <authorList>
            <person name="Wu M."/>
            <person name="Ren Q."/>
            <person name="Durkin A.S."/>
            <person name="Daugherty S.C."/>
            <person name="Brinkac L.M."/>
            <person name="Dodson R.J."/>
            <person name="Madupu R."/>
            <person name="Sullivan S.A."/>
            <person name="Kolonay J.F."/>
            <person name="Haft D.H."/>
            <person name="Nelson W.C."/>
            <person name="Tallon L.J."/>
            <person name="Jones K.M."/>
            <person name="Ulrich L.E."/>
            <person name="Gonzalez J.M."/>
            <person name="Zhulin I.B."/>
            <person name="Robb F.T."/>
            <person name="Eisen J.A."/>
        </authorList>
    </citation>
    <scope>NUCLEOTIDE SEQUENCE [LARGE SCALE GENOMIC DNA]</scope>
    <source>
        <strain evidence="7">ATCC BAA-161 / DSM 6008 / Z-2901</strain>
    </source>
</reference>
<evidence type="ECO:0000313" key="6">
    <source>
        <dbReference type="EMBL" id="ABB14511.1"/>
    </source>
</evidence>
<dbReference type="InterPro" id="IPR032466">
    <property type="entry name" value="Metal_Hydrolase"/>
</dbReference>
<protein>
    <recommendedName>
        <fullName evidence="4">5-methylthioadenosine/S-adenosylhomocysteine deaminase</fullName>
        <shortName evidence="4">MTA/SAH deaminase</shortName>
        <ecNumber evidence="4">3.5.4.28</ecNumber>
        <ecNumber evidence="4">3.5.4.31</ecNumber>
    </recommendedName>
</protein>
<dbReference type="HOGENOM" id="CLU_012358_2_1_9"/>
<feature type="binding site" evidence="4">
    <location>
        <position position="305"/>
    </location>
    <ligand>
        <name>substrate</name>
    </ligand>
</feature>
<keyword evidence="3 4" id="KW-0862">Zinc</keyword>
<evidence type="ECO:0000256" key="4">
    <source>
        <dbReference type="HAMAP-Rule" id="MF_01281"/>
    </source>
</evidence>
<dbReference type="GO" id="GO:0050270">
    <property type="term" value="F:S-adenosylhomocysteine deaminase activity"/>
    <property type="evidence" value="ECO:0007669"/>
    <property type="project" value="UniProtKB-UniRule"/>
</dbReference>
<dbReference type="EC" id="3.5.4.28" evidence="4"/>
<dbReference type="Proteomes" id="UP000002706">
    <property type="component" value="Chromosome"/>
</dbReference>